<dbReference type="EMBL" id="LNYX01000005">
    <property type="protein sequence ID" value="KTD65706.1"/>
    <property type="molecule type" value="Genomic_DNA"/>
</dbReference>
<protein>
    <recommendedName>
        <fullName evidence="4">nicotinate-nucleotide adenylyltransferase</fullName>
        <ecNumber evidence="4">2.7.7.18</ecNumber>
    </recommendedName>
    <alternativeName>
        <fullName evidence="13">Deamido-NAD(+) diphosphorylase</fullName>
    </alternativeName>
    <alternativeName>
        <fullName evidence="12">Deamido-NAD(+) pyrophosphorylase</fullName>
    </alternativeName>
    <alternativeName>
        <fullName evidence="11">Nicotinate mononucleotide adenylyltransferase</fullName>
    </alternativeName>
</protein>
<dbReference type="InterPro" id="IPR014729">
    <property type="entry name" value="Rossmann-like_a/b/a_fold"/>
</dbReference>
<dbReference type="PANTHER" id="PTHR39321">
    <property type="entry name" value="NICOTINATE-NUCLEOTIDE ADENYLYLTRANSFERASE-RELATED"/>
    <property type="match status" value="1"/>
</dbReference>
<evidence type="ECO:0000313" key="16">
    <source>
        <dbReference type="EMBL" id="KTD65706.1"/>
    </source>
</evidence>
<keyword evidence="5" id="KW-0662">Pyridine nucleotide biosynthesis</keyword>
<dbReference type="EC" id="2.7.7.18" evidence="4"/>
<evidence type="ECO:0000256" key="12">
    <source>
        <dbReference type="ARBA" id="ARBA00033140"/>
    </source>
</evidence>
<comment type="similarity">
    <text evidence="3">Belongs to the NadD family.</text>
</comment>
<dbReference type="PATRIC" id="fig|452.5.peg.456"/>
<evidence type="ECO:0000256" key="10">
    <source>
        <dbReference type="ARBA" id="ARBA00023027"/>
    </source>
</evidence>
<keyword evidence="7 16" id="KW-0548">Nucleotidyltransferase</keyword>
<keyword evidence="17" id="KW-1185">Reference proteome</keyword>
<dbReference type="GO" id="GO:0005524">
    <property type="term" value="F:ATP binding"/>
    <property type="evidence" value="ECO:0007669"/>
    <property type="project" value="UniProtKB-KW"/>
</dbReference>
<reference evidence="16 17" key="1">
    <citation type="submission" date="2015-11" db="EMBL/GenBank/DDBJ databases">
        <title>Genomic analysis of 38 Legionella species identifies large and diverse effector repertoires.</title>
        <authorList>
            <person name="Burstein D."/>
            <person name="Amaro F."/>
            <person name="Zusman T."/>
            <person name="Lifshitz Z."/>
            <person name="Cohen O."/>
            <person name="Gilbert J.A."/>
            <person name="Pupko T."/>
            <person name="Shuman H.A."/>
            <person name="Segal G."/>
        </authorList>
    </citation>
    <scope>NUCLEOTIDE SEQUENCE [LARGE SCALE GENOMIC DNA]</scope>
    <source>
        <strain evidence="16 17">Mt.St.Helens-9</strain>
    </source>
</reference>
<dbReference type="OrthoDB" id="5295945at2"/>
<dbReference type="GO" id="GO:0004515">
    <property type="term" value="F:nicotinate-nucleotide adenylyltransferase activity"/>
    <property type="evidence" value="ECO:0007669"/>
    <property type="project" value="UniProtKB-EC"/>
</dbReference>
<name>A0A0W0Z9H8_LEGSP</name>
<evidence type="ECO:0000256" key="1">
    <source>
        <dbReference type="ARBA" id="ARBA00002324"/>
    </source>
</evidence>
<evidence type="ECO:0000256" key="6">
    <source>
        <dbReference type="ARBA" id="ARBA00022679"/>
    </source>
</evidence>
<dbReference type="GO" id="GO:0009435">
    <property type="term" value="P:NAD+ biosynthetic process"/>
    <property type="evidence" value="ECO:0007669"/>
    <property type="project" value="InterPro"/>
</dbReference>
<evidence type="ECO:0000256" key="7">
    <source>
        <dbReference type="ARBA" id="ARBA00022695"/>
    </source>
</evidence>
<dbReference type="Gene3D" id="3.40.50.620">
    <property type="entry name" value="HUPs"/>
    <property type="match status" value="1"/>
</dbReference>
<evidence type="ECO:0000256" key="14">
    <source>
        <dbReference type="ARBA" id="ARBA00048721"/>
    </source>
</evidence>
<dbReference type="STRING" id="452.Lspi_0418"/>
<feature type="domain" description="Cytidyltransferase-like" evidence="15">
    <location>
        <begin position="8"/>
        <end position="164"/>
    </location>
</feature>
<evidence type="ECO:0000256" key="9">
    <source>
        <dbReference type="ARBA" id="ARBA00022840"/>
    </source>
</evidence>
<dbReference type="Proteomes" id="UP000054877">
    <property type="component" value="Unassembled WGS sequence"/>
</dbReference>
<evidence type="ECO:0000256" key="13">
    <source>
        <dbReference type="ARBA" id="ARBA00033353"/>
    </source>
</evidence>
<organism evidence="16 17">
    <name type="scientific">Legionella spiritensis</name>
    <dbReference type="NCBI Taxonomy" id="452"/>
    <lineage>
        <taxon>Bacteria</taxon>
        <taxon>Pseudomonadati</taxon>
        <taxon>Pseudomonadota</taxon>
        <taxon>Gammaproteobacteria</taxon>
        <taxon>Legionellales</taxon>
        <taxon>Legionellaceae</taxon>
        <taxon>Legionella</taxon>
    </lineage>
</organism>
<evidence type="ECO:0000256" key="4">
    <source>
        <dbReference type="ARBA" id="ARBA00012389"/>
    </source>
</evidence>
<evidence type="ECO:0000256" key="3">
    <source>
        <dbReference type="ARBA" id="ARBA00009014"/>
    </source>
</evidence>
<dbReference type="RefSeq" id="WP_058482359.1">
    <property type="nucleotide sequence ID" value="NZ_CAAAII010000003.1"/>
</dbReference>
<comment type="function">
    <text evidence="1">Catalyzes the reversible adenylation of nicotinate mononucleotide (NaMN) to nicotinic acid adenine dinucleotide (NaAD).</text>
</comment>
<evidence type="ECO:0000256" key="8">
    <source>
        <dbReference type="ARBA" id="ARBA00022741"/>
    </source>
</evidence>
<gene>
    <name evidence="16" type="ORF">Lspi_0418</name>
</gene>
<dbReference type="SUPFAM" id="SSF52374">
    <property type="entry name" value="Nucleotidylyl transferase"/>
    <property type="match status" value="1"/>
</dbReference>
<dbReference type="InterPro" id="IPR005248">
    <property type="entry name" value="NadD/NMNAT"/>
</dbReference>
<dbReference type="AlphaFoldDB" id="A0A0W0Z9H8"/>
<evidence type="ECO:0000256" key="5">
    <source>
        <dbReference type="ARBA" id="ARBA00022642"/>
    </source>
</evidence>
<keyword evidence="9" id="KW-0067">ATP-binding</keyword>
<comment type="pathway">
    <text evidence="2">Cofactor biosynthesis; NAD(+) biosynthesis; deamido-NAD(+) from nicotinate D-ribonucleotide: step 1/1.</text>
</comment>
<keyword evidence="8" id="KW-0547">Nucleotide-binding</keyword>
<evidence type="ECO:0000259" key="15">
    <source>
        <dbReference type="Pfam" id="PF01467"/>
    </source>
</evidence>
<comment type="catalytic activity">
    <reaction evidence="14">
        <text>nicotinate beta-D-ribonucleotide + ATP + H(+) = deamido-NAD(+) + diphosphate</text>
        <dbReference type="Rhea" id="RHEA:22860"/>
        <dbReference type="ChEBI" id="CHEBI:15378"/>
        <dbReference type="ChEBI" id="CHEBI:30616"/>
        <dbReference type="ChEBI" id="CHEBI:33019"/>
        <dbReference type="ChEBI" id="CHEBI:57502"/>
        <dbReference type="ChEBI" id="CHEBI:58437"/>
        <dbReference type="EC" id="2.7.7.18"/>
    </reaction>
</comment>
<keyword evidence="10" id="KW-0520">NAD</keyword>
<evidence type="ECO:0000256" key="2">
    <source>
        <dbReference type="ARBA" id="ARBA00005019"/>
    </source>
</evidence>
<proteinExistence type="inferred from homology"/>
<evidence type="ECO:0000256" key="11">
    <source>
        <dbReference type="ARBA" id="ARBA00031253"/>
    </source>
</evidence>
<dbReference type="PANTHER" id="PTHR39321:SF3">
    <property type="entry name" value="PHOSPHOPANTETHEINE ADENYLYLTRANSFERASE"/>
    <property type="match status" value="1"/>
</dbReference>
<keyword evidence="6 16" id="KW-0808">Transferase</keyword>
<sequence>MPTGKIGLYWGTFDPPTRAHLNIMINAITQGALNKLVIVVNNNTGEKHYHTPGEDRAAMIRGMLKGLRLDADVEIMIQTDKRLVNDKLIAALNDGAQVVPVVGQDSFEKAAGYCRHYKEVIVAPRGEREEKKLQQIMAIHQLTNITILAMEARYLTVSSTTVRQQIDRAHEAGKTGSDHREPEIAHLVTPGTASYIQTRFFYREGFYAEHHRAAKVIQRAWRQHGKAEERITSELSVTAEEESACGSCQASGVFGFK</sequence>
<accession>A0A0W0Z9H8</accession>
<dbReference type="Pfam" id="PF01467">
    <property type="entry name" value="CTP_transf_like"/>
    <property type="match status" value="1"/>
</dbReference>
<comment type="caution">
    <text evidence="16">The sequence shown here is derived from an EMBL/GenBank/DDBJ whole genome shotgun (WGS) entry which is preliminary data.</text>
</comment>
<dbReference type="InterPro" id="IPR004821">
    <property type="entry name" value="Cyt_trans-like"/>
</dbReference>
<evidence type="ECO:0000313" key="17">
    <source>
        <dbReference type="Proteomes" id="UP000054877"/>
    </source>
</evidence>